<reference evidence="1" key="1">
    <citation type="journal article" date="2012" name="Nature">
        <title>The oyster genome reveals stress adaptation and complexity of shell formation.</title>
        <authorList>
            <person name="Zhang G."/>
            <person name="Fang X."/>
            <person name="Guo X."/>
            <person name="Li L."/>
            <person name="Luo R."/>
            <person name="Xu F."/>
            <person name="Yang P."/>
            <person name="Zhang L."/>
            <person name="Wang X."/>
            <person name="Qi H."/>
            <person name="Xiong Z."/>
            <person name="Que H."/>
            <person name="Xie Y."/>
            <person name="Holland P.W."/>
            <person name="Paps J."/>
            <person name="Zhu Y."/>
            <person name="Wu F."/>
            <person name="Chen Y."/>
            <person name="Wang J."/>
            <person name="Peng C."/>
            <person name="Meng J."/>
            <person name="Yang L."/>
            <person name="Liu J."/>
            <person name="Wen B."/>
            <person name="Zhang N."/>
            <person name="Huang Z."/>
            <person name="Zhu Q."/>
            <person name="Feng Y."/>
            <person name="Mount A."/>
            <person name="Hedgecock D."/>
            <person name="Xu Z."/>
            <person name="Liu Y."/>
            <person name="Domazet-Loso T."/>
            <person name="Du Y."/>
            <person name="Sun X."/>
            <person name="Zhang S."/>
            <person name="Liu B."/>
            <person name="Cheng P."/>
            <person name="Jiang X."/>
            <person name="Li J."/>
            <person name="Fan D."/>
            <person name="Wang W."/>
            <person name="Fu W."/>
            <person name="Wang T."/>
            <person name="Wang B."/>
            <person name="Zhang J."/>
            <person name="Peng Z."/>
            <person name="Li Y."/>
            <person name="Li N."/>
            <person name="Wang J."/>
            <person name="Chen M."/>
            <person name="He Y."/>
            <person name="Tan F."/>
            <person name="Song X."/>
            <person name="Zheng Q."/>
            <person name="Huang R."/>
            <person name="Yang H."/>
            <person name="Du X."/>
            <person name="Chen L."/>
            <person name="Yang M."/>
            <person name="Gaffney P.M."/>
            <person name="Wang S."/>
            <person name="Luo L."/>
            <person name="She Z."/>
            <person name="Ming Y."/>
            <person name="Huang W."/>
            <person name="Zhang S."/>
            <person name="Huang B."/>
            <person name="Zhang Y."/>
            <person name="Qu T."/>
            <person name="Ni P."/>
            <person name="Miao G."/>
            <person name="Wang J."/>
            <person name="Wang Q."/>
            <person name="Steinberg C.E."/>
            <person name="Wang H."/>
            <person name="Li N."/>
            <person name="Qian L."/>
            <person name="Zhang G."/>
            <person name="Li Y."/>
            <person name="Yang H."/>
            <person name="Liu X."/>
            <person name="Wang J."/>
            <person name="Yin Y."/>
            <person name="Wang J."/>
        </authorList>
    </citation>
    <scope>NUCLEOTIDE SEQUENCE [LARGE SCALE GENOMIC DNA]</scope>
    <source>
        <strain evidence="1">05x7-T-G4-1.051#20</strain>
    </source>
</reference>
<dbReference type="EMBL" id="JH817521">
    <property type="protein sequence ID" value="EKC34109.1"/>
    <property type="molecule type" value="Genomic_DNA"/>
</dbReference>
<organism evidence="1">
    <name type="scientific">Magallana gigas</name>
    <name type="common">Pacific oyster</name>
    <name type="synonym">Crassostrea gigas</name>
    <dbReference type="NCBI Taxonomy" id="29159"/>
    <lineage>
        <taxon>Eukaryota</taxon>
        <taxon>Metazoa</taxon>
        <taxon>Spiralia</taxon>
        <taxon>Lophotrochozoa</taxon>
        <taxon>Mollusca</taxon>
        <taxon>Bivalvia</taxon>
        <taxon>Autobranchia</taxon>
        <taxon>Pteriomorphia</taxon>
        <taxon>Ostreida</taxon>
        <taxon>Ostreoidea</taxon>
        <taxon>Ostreidae</taxon>
        <taxon>Magallana</taxon>
    </lineage>
</organism>
<gene>
    <name evidence="1" type="ORF">CGI_10014947</name>
</gene>
<sequence>MKISDCTAVEINKTHGYPNMDEPLNATGVWVDFPGGDPQFGEVSPYVCDRVDFTVLGNSSGAVSAVCSTDGVRECWRRSRIWPVVASGLKILRESDVAEAGRRIPD</sequence>
<protein>
    <submittedName>
        <fullName evidence="1">Uncharacterized protein</fullName>
    </submittedName>
</protein>
<accession>K1QSF9</accession>
<proteinExistence type="predicted"/>
<evidence type="ECO:0000313" key="1">
    <source>
        <dbReference type="EMBL" id="EKC34109.1"/>
    </source>
</evidence>
<dbReference type="InParanoid" id="K1QSF9"/>
<dbReference type="AlphaFoldDB" id="K1QSF9"/>
<dbReference type="HOGENOM" id="CLU_2225753_0_0_1"/>
<name>K1QSF9_MAGGI</name>